<dbReference type="InParanoid" id="C3XWN3"/>
<dbReference type="PANTHER" id="PTHR47829:SF1">
    <property type="entry name" value="HAD FAMILY PHOSPHATASE"/>
    <property type="match status" value="1"/>
</dbReference>
<dbReference type="PRINTS" id="PR00413">
    <property type="entry name" value="HADHALOGNASE"/>
</dbReference>
<dbReference type="InterPro" id="IPR023198">
    <property type="entry name" value="PGP-like_dom2"/>
</dbReference>
<keyword evidence="1" id="KW-0007">Acetylation</keyword>
<dbReference type="SFLD" id="SFLDG01129">
    <property type="entry name" value="C1.5:_HAD__Beta-PGM__Phosphata"/>
    <property type="match status" value="1"/>
</dbReference>
<proteinExistence type="predicted"/>
<dbReference type="CDD" id="cd02603">
    <property type="entry name" value="HAD_sEH-N_like"/>
    <property type="match status" value="1"/>
</dbReference>
<dbReference type="InterPro" id="IPR006439">
    <property type="entry name" value="HAD-SF_hydro_IA"/>
</dbReference>
<dbReference type="EMBL" id="GG666471">
    <property type="protein sequence ID" value="EEN67143.1"/>
    <property type="molecule type" value="Genomic_DNA"/>
</dbReference>
<dbReference type="SUPFAM" id="SSF56784">
    <property type="entry name" value="HAD-like"/>
    <property type="match status" value="1"/>
</dbReference>
<dbReference type="eggNOG" id="KOG3085">
    <property type="taxonomic scope" value="Eukaryota"/>
</dbReference>
<dbReference type="Gene3D" id="1.10.150.240">
    <property type="entry name" value="Putative phosphatase, domain 2"/>
    <property type="match status" value="1"/>
</dbReference>
<dbReference type="AlphaFoldDB" id="C3XWN3"/>
<evidence type="ECO:0000256" key="1">
    <source>
        <dbReference type="ARBA" id="ARBA00022990"/>
    </source>
</evidence>
<evidence type="ECO:0000313" key="2">
    <source>
        <dbReference type="EMBL" id="EEN67143.1"/>
    </source>
</evidence>
<name>C3XWN3_BRAFL</name>
<dbReference type="Pfam" id="PF00702">
    <property type="entry name" value="Hydrolase"/>
    <property type="match status" value="1"/>
</dbReference>
<dbReference type="InterPro" id="IPR036412">
    <property type="entry name" value="HAD-like_sf"/>
</dbReference>
<sequence length="289" mass="32363">MPSAKKKAVIFDMGGVLVTPPQWAINSYEKSLGLPRMFIQGVMMKGMPDNAFSQLERGELTLSQFFSAFTAELQQAAGEAGMELPADFSTQEMFEKMQGGEVVGVMVRAVRNLRKHGVKTCILTNNWVDDTPGREGRAASMLFFRRLFDHVVESCRVGLRKPSPEIFHLTCRRVGVQPQEAVFLDDIGTNLKSARQLGITTILVRDFDKAVRELEEAVGLELTRFPPPAVACKPEEVPHCYITLKTGIKLHYVDVGDGPVVILHKTWSHQQKSRRTTVKGWEHKQKSLP</sequence>
<dbReference type="InterPro" id="IPR052898">
    <property type="entry name" value="ACAD10-like"/>
</dbReference>
<organism>
    <name type="scientific">Branchiostoma floridae</name>
    <name type="common">Florida lancelet</name>
    <name type="synonym">Amphioxus</name>
    <dbReference type="NCBI Taxonomy" id="7739"/>
    <lineage>
        <taxon>Eukaryota</taxon>
        <taxon>Metazoa</taxon>
        <taxon>Chordata</taxon>
        <taxon>Cephalochordata</taxon>
        <taxon>Leptocardii</taxon>
        <taxon>Amphioxiformes</taxon>
        <taxon>Branchiostomatidae</taxon>
        <taxon>Branchiostoma</taxon>
    </lineage>
</organism>
<dbReference type="SFLD" id="SFLDS00003">
    <property type="entry name" value="Haloacid_Dehalogenase"/>
    <property type="match status" value="1"/>
</dbReference>
<dbReference type="NCBIfam" id="TIGR01509">
    <property type="entry name" value="HAD-SF-IA-v3"/>
    <property type="match status" value="1"/>
</dbReference>
<dbReference type="InterPro" id="IPR011945">
    <property type="entry name" value="HAD-SF_ppase_IA/epoxid_hydro_N"/>
</dbReference>
<dbReference type="PANTHER" id="PTHR47829">
    <property type="entry name" value="HYDROLASE, PUTATIVE (AFU_ORTHOLOGUE AFUA_1G12880)-RELATED"/>
    <property type="match status" value="1"/>
</dbReference>
<gene>
    <name evidence="2" type="ORF">BRAFLDRAFT_88468</name>
</gene>
<dbReference type="STRING" id="7739.C3XWN3"/>
<dbReference type="Gene3D" id="3.40.50.1000">
    <property type="entry name" value="HAD superfamily/HAD-like"/>
    <property type="match status" value="1"/>
</dbReference>
<protein>
    <submittedName>
        <fullName evidence="2">Uncharacterized protein</fullName>
    </submittedName>
</protein>
<accession>C3XWN3</accession>
<reference evidence="2" key="1">
    <citation type="journal article" date="2008" name="Nature">
        <title>The amphioxus genome and the evolution of the chordate karyotype.</title>
        <authorList>
            <consortium name="US DOE Joint Genome Institute (JGI-PGF)"/>
            <person name="Putnam N.H."/>
            <person name="Butts T."/>
            <person name="Ferrier D.E.K."/>
            <person name="Furlong R.F."/>
            <person name="Hellsten U."/>
            <person name="Kawashima T."/>
            <person name="Robinson-Rechavi M."/>
            <person name="Shoguchi E."/>
            <person name="Terry A."/>
            <person name="Yu J.-K."/>
            <person name="Benito-Gutierrez E.L."/>
            <person name="Dubchak I."/>
            <person name="Garcia-Fernandez J."/>
            <person name="Gibson-Brown J.J."/>
            <person name="Grigoriev I.V."/>
            <person name="Horton A.C."/>
            <person name="de Jong P.J."/>
            <person name="Jurka J."/>
            <person name="Kapitonov V.V."/>
            <person name="Kohara Y."/>
            <person name="Kuroki Y."/>
            <person name="Lindquist E."/>
            <person name="Lucas S."/>
            <person name="Osoegawa K."/>
            <person name="Pennacchio L.A."/>
            <person name="Salamov A.A."/>
            <person name="Satou Y."/>
            <person name="Sauka-Spengler T."/>
            <person name="Schmutz J."/>
            <person name="Shin-I T."/>
            <person name="Toyoda A."/>
            <person name="Bronner-Fraser M."/>
            <person name="Fujiyama A."/>
            <person name="Holland L.Z."/>
            <person name="Holland P.W.H."/>
            <person name="Satoh N."/>
            <person name="Rokhsar D.S."/>
        </authorList>
    </citation>
    <scope>NUCLEOTIDE SEQUENCE [LARGE SCALE GENOMIC DNA]</scope>
    <source>
        <strain evidence="2">S238N-H82</strain>
        <tissue evidence="2">Testes</tissue>
    </source>
</reference>
<dbReference type="NCBIfam" id="TIGR02247">
    <property type="entry name" value="HAD-1A3-hyp"/>
    <property type="match status" value="1"/>
</dbReference>
<dbReference type="InterPro" id="IPR023214">
    <property type="entry name" value="HAD_sf"/>
</dbReference>